<dbReference type="Proteomes" id="UP000279562">
    <property type="component" value="Unassembled WGS sequence"/>
</dbReference>
<evidence type="ECO:0000256" key="2">
    <source>
        <dbReference type="SAM" id="SignalP"/>
    </source>
</evidence>
<dbReference type="InterPro" id="IPR042301">
    <property type="entry name" value="GH115_sf"/>
</dbReference>
<evidence type="ECO:0000256" key="1">
    <source>
        <dbReference type="ARBA" id="ARBA00022801"/>
    </source>
</evidence>
<dbReference type="InterPro" id="IPR031924">
    <property type="entry name" value="GH115"/>
</dbReference>
<protein>
    <submittedName>
        <fullName evidence="4">Glycosyhydrolase</fullName>
    </submittedName>
</protein>
<evidence type="ECO:0000313" key="4">
    <source>
        <dbReference type="EMBL" id="RRD92978.1"/>
    </source>
</evidence>
<evidence type="ECO:0000313" key="5">
    <source>
        <dbReference type="Proteomes" id="UP000279562"/>
    </source>
</evidence>
<gene>
    <name evidence="4" type="ORF">EII33_01745</name>
</gene>
<dbReference type="SUPFAM" id="SSF55545">
    <property type="entry name" value="beta-N-acetylhexosaminidase-like domain"/>
    <property type="match status" value="1"/>
</dbReference>
<feature type="domain" description="Gylcosyl hydrolase 115 C-terminal" evidence="3">
    <location>
        <begin position="684"/>
        <end position="852"/>
    </location>
</feature>
<evidence type="ECO:0000259" key="3">
    <source>
        <dbReference type="Pfam" id="PF17829"/>
    </source>
</evidence>
<organism evidence="4 5">
    <name type="scientific">Prevotella heparinolytica</name>
    <dbReference type="NCBI Taxonomy" id="28113"/>
    <lineage>
        <taxon>Bacteria</taxon>
        <taxon>Pseudomonadati</taxon>
        <taxon>Bacteroidota</taxon>
        <taxon>Bacteroidia</taxon>
        <taxon>Bacteroidales</taxon>
        <taxon>Bacteroidaceae</taxon>
        <taxon>Bacteroides</taxon>
    </lineage>
</organism>
<dbReference type="GO" id="GO:0016787">
    <property type="term" value="F:hydrolase activity"/>
    <property type="evidence" value="ECO:0007669"/>
    <property type="project" value="UniProtKB-KW"/>
</dbReference>
<keyword evidence="5" id="KW-1185">Reference proteome</keyword>
<dbReference type="Pfam" id="PF15979">
    <property type="entry name" value="Glyco_hydro_115"/>
    <property type="match status" value="1"/>
</dbReference>
<dbReference type="Gene3D" id="3.30.379.10">
    <property type="entry name" value="Chitobiase/beta-hexosaminidase domain 2-like"/>
    <property type="match status" value="1"/>
</dbReference>
<dbReference type="Gene3D" id="1.20.58.2150">
    <property type="match status" value="1"/>
</dbReference>
<feature type="chain" id="PRO_5018298245" evidence="2">
    <location>
        <begin position="20"/>
        <end position="862"/>
    </location>
</feature>
<dbReference type="AlphaFoldDB" id="A0A3P2AD48"/>
<dbReference type="InterPro" id="IPR029018">
    <property type="entry name" value="Hex-like_dom2"/>
</dbReference>
<name>A0A3P2AD48_9BACE</name>
<dbReference type="PANTHER" id="PTHR37842:SF2">
    <property type="entry name" value="GYLCOSYL HYDROLASE 115 C-TERMINAL DOMAIN-CONTAINING PROTEIN"/>
    <property type="match status" value="1"/>
</dbReference>
<dbReference type="PANTHER" id="PTHR37842">
    <property type="match status" value="1"/>
</dbReference>
<sequence>MSMKKMITLMLLWMLSAQATFLRATDRWVSFQPDGGSFALVTPQSKSFAIWYDGAEHKGVLRAVGNLQADFERVTAAKPRLVTEAGKDVRIVVGSWDKSPLVRRLMKAAGIEAGVLEGKNEKFLITTLRAPLPESEEEILLIAGSDKRGTIYGIYELSARIGVSPWYWWMDVPAEQHDAIHIKRGVYTDGEPAVKYRGLFINDEWPCLGSWATGKFGGFNSKFYEHVYELLLRLKANFLWPAMWASAFYADDPMNSVLADEMGIIVGTSHHEPMARNHQEWARKRKEYGAWDYASNREVIDRFFREGMERAASTEDLITIGMRGDGDAPMGGEEGKDHEYVARYKENMRLMEQIFKNQRRIIKEVTGKPAEKRPQVWAIYKEVQNYYDMGLRPPKDVIMLVCDDNWGNVRRLPDAEGRKHPGGWGMYYHVDYVGAPRNTKWLNVTPIQNLWEQMRLTYDYGVDKLWVLNVGDIKPMEYPITLFLDMAWNPRRYDAGNLPEHTGRFCADQFGQEQAEEAARILNLYCKYSGRVTPEMLDRNTYNLETGEWKQVSDEFLKLEAEALRQYISLKPAYKDAYKQLILFPVQAMANLYEMYYAQAMNHKLYKENNPQANEWAERVERAFKRDAELCRDYNEVMSGGKWKGIMTQKHIGYTSWNDDFPADVQPEVFRVADAGRLTGGYTFTGENGVVSIEAEHFHRAVDAADAAWKVIPHMGRTLSGVALMPYTAAVDNASLSYRMQLPAEQEWVDVHVVVKSTLAFSNVQGHRYSVAFEGGAEEVVNFNGDLNEEPANIYTKFYPTVARRVVEKKIRMRLPETDSGLHMLVLKPLEPGIVFEKIVVDYGGYKESYLFMNESPCRREP</sequence>
<dbReference type="Gene3D" id="3.20.20.520">
    <property type="entry name" value="Glycosyl hydrolase family 115"/>
    <property type="match status" value="1"/>
</dbReference>
<accession>A0A3P2AD48</accession>
<dbReference type="InterPro" id="IPR041437">
    <property type="entry name" value="GH115_C"/>
</dbReference>
<keyword evidence="2" id="KW-0732">Signal</keyword>
<feature type="signal peptide" evidence="2">
    <location>
        <begin position="1"/>
        <end position="19"/>
    </location>
</feature>
<dbReference type="Pfam" id="PF17829">
    <property type="entry name" value="GH115_C"/>
    <property type="match status" value="1"/>
</dbReference>
<dbReference type="GO" id="GO:0005975">
    <property type="term" value="P:carbohydrate metabolic process"/>
    <property type="evidence" value="ECO:0007669"/>
    <property type="project" value="UniProtKB-ARBA"/>
</dbReference>
<proteinExistence type="predicted"/>
<dbReference type="EMBL" id="RQYF01000004">
    <property type="protein sequence ID" value="RRD92978.1"/>
    <property type="molecule type" value="Genomic_DNA"/>
</dbReference>
<keyword evidence="1 4" id="KW-0378">Hydrolase</keyword>
<reference evidence="4 5" key="1">
    <citation type="submission" date="2018-11" db="EMBL/GenBank/DDBJ databases">
        <title>Genomes From Bacteria Associated with the Canine Oral Cavity: a Test Case for Automated Genome-Based Taxonomic Assignment.</title>
        <authorList>
            <person name="Coil D.A."/>
            <person name="Jospin G."/>
            <person name="Darling A.E."/>
            <person name="Wallis C."/>
            <person name="Davis I.J."/>
            <person name="Harris S."/>
            <person name="Eisen J.A."/>
            <person name="Holcombe L.J."/>
            <person name="O'Flynn C."/>
        </authorList>
    </citation>
    <scope>NUCLEOTIDE SEQUENCE [LARGE SCALE GENOMIC DNA]</scope>
    <source>
        <strain evidence="4 5">OH1047_COT-310</strain>
    </source>
</reference>
<comment type="caution">
    <text evidence="4">The sequence shown here is derived from an EMBL/GenBank/DDBJ whole genome shotgun (WGS) entry which is preliminary data.</text>
</comment>
<dbReference type="Gene3D" id="2.60.120.1620">
    <property type="match status" value="1"/>
</dbReference>